<dbReference type="EMBL" id="BAABKQ010000001">
    <property type="protein sequence ID" value="GAA4814820.1"/>
    <property type="molecule type" value="Genomic_DNA"/>
</dbReference>
<dbReference type="Gene3D" id="3.90.25.10">
    <property type="entry name" value="UDP-galactose 4-epimerase, domain 1"/>
    <property type="match status" value="1"/>
</dbReference>
<dbReference type="Gene3D" id="3.40.50.720">
    <property type="entry name" value="NAD(P)-binding Rossmann-like Domain"/>
    <property type="match status" value="1"/>
</dbReference>
<dbReference type="CDD" id="cd05269">
    <property type="entry name" value="TMR_SDR_a"/>
    <property type="match status" value="1"/>
</dbReference>
<sequence>MADIALTGATGTVGGMAARLLADAGVPMRLLVRDLSRAPDLPGAEVRRAEYGGDACRAALTGVDTALMVSTHESSDRLEVHRAFVQAAVDAGVRQVVYLSFVGAGDGAGFLLARDHGATEKIIRDSSLAFTFLRDNFYAEAIAGFAGDDGALRGPAGDGRVASVSQRDVAAVAAHILADPRTHEGRSYDLTGPESLTLGQIAATLTEVTGRPHRFVDETMDEARASRAVYDAPAWLVDAWISTYTAIRDGELERVSDAVPTLLGRPAMSFAEAMRAAAAGHTP</sequence>
<dbReference type="SUPFAM" id="SSF51735">
    <property type="entry name" value="NAD(P)-binding Rossmann-fold domains"/>
    <property type="match status" value="1"/>
</dbReference>
<dbReference type="InterPro" id="IPR036291">
    <property type="entry name" value="NAD(P)-bd_dom_sf"/>
</dbReference>
<evidence type="ECO:0000313" key="2">
    <source>
        <dbReference type="EMBL" id="GAA4814820.1"/>
    </source>
</evidence>
<dbReference type="PANTHER" id="PTHR47129">
    <property type="entry name" value="QUINONE OXIDOREDUCTASE 2"/>
    <property type="match status" value="1"/>
</dbReference>
<organism evidence="2 3">
    <name type="scientific">Tomitella cavernea</name>
    <dbReference type="NCBI Taxonomy" id="1387982"/>
    <lineage>
        <taxon>Bacteria</taxon>
        <taxon>Bacillati</taxon>
        <taxon>Actinomycetota</taxon>
        <taxon>Actinomycetes</taxon>
        <taxon>Mycobacteriales</taxon>
        <taxon>Tomitella</taxon>
    </lineage>
</organism>
<dbReference type="InterPro" id="IPR052718">
    <property type="entry name" value="NmrA-type_oxidoreductase"/>
</dbReference>
<gene>
    <name evidence="2" type="ORF">GCM10023353_20290</name>
</gene>
<keyword evidence="3" id="KW-1185">Reference proteome</keyword>
<protein>
    <submittedName>
        <fullName evidence="2">SDR family oxidoreductase</fullName>
    </submittedName>
</protein>
<dbReference type="PANTHER" id="PTHR47129:SF1">
    <property type="entry name" value="NMRA-LIKE DOMAIN-CONTAINING PROTEIN"/>
    <property type="match status" value="1"/>
</dbReference>
<dbReference type="Proteomes" id="UP001500839">
    <property type="component" value="Unassembled WGS sequence"/>
</dbReference>
<reference evidence="3" key="1">
    <citation type="journal article" date="2019" name="Int. J. Syst. Evol. Microbiol.">
        <title>The Global Catalogue of Microorganisms (GCM) 10K type strain sequencing project: providing services to taxonomists for standard genome sequencing and annotation.</title>
        <authorList>
            <consortium name="The Broad Institute Genomics Platform"/>
            <consortium name="The Broad Institute Genome Sequencing Center for Infectious Disease"/>
            <person name="Wu L."/>
            <person name="Ma J."/>
        </authorList>
    </citation>
    <scope>NUCLEOTIDE SEQUENCE [LARGE SCALE GENOMIC DNA]</scope>
    <source>
        <strain evidence="3">JCM 18542</strain>
    </source>
</reference>
<proteinExistence type="predicted"/>
<evidence type="ECO:0000313" key="3">
    <source>
        <dbReference type="Proteomes" id="UP001500839"/>
    </source>
</evidence>
<feature type="domain" description="NAD(P)-binding" evidence="1">
    <location>
        <begin position="8"/>
        <end position="180"/>
    </location>
</feature>
<accession>A0ABP9CS65</accession>
<comment type="caution">
    <text evidence="2">The sequence shown here is derived from an EMBL/GenBank/DDBJ whole genome shotgun (WGS) entry which is preliminary data.</text>
</comment>
<dbReference type="InterPro" id="IPR016040">
    <property type="entry name" value="NAD(P)-bd_dom"/>
</dbReference>
<evidence type="ECO:0000259" key="1">
    <source>
        <dbReference type="Pfam" id="PF13460"/>
    </source>
</evidence>
<dbReference type="Pfam" id="PF13460">
    <property type="entry name" value="NAD_binding_10"/>
    <property type="match status" value="1"/>
</dbReference>
<name>A0ABP9CS65_9ACTN</name>
<dbReference type="RefSeq" id="WP_200174457.1">
    <property type="nucleotide sequence ID" value="NZ_BAABKQ010000001.1"/>
</dbReference>